<dbReference type="SMART" id="SM00228">
    <property type="entry name" value="PDZ"/>
    <property type="match status" value="1"/>
</dbReference>
<dbReference type="InterPro" id="IPR001478">
    <property type="entry name" value="PDZ"/>
</dbReference>
<dbReference type="SUPFAM" id="SSF50156">
    <property type="entry name" value="PDZ domain-like"/>
    <property type="match status" value="1"/>
</dbReference>
<keyword evidence="4 5" id="KW-0720">Serine protease</keyword>
<gene>
    <name evidence="8" type="ORF">LYSBPC_22700</name>
</gene>
<dbReference type="NCBIfam" id="TIGR00225">
    <property type="entry name" value="prc"/>
    <property type="match status" value="1"/>
</dbReference>
<dbReference type="CDD" id="cd07560">
    <property type="entry name" value="Peptidase_S41_CPP"/>
    <property type="match status" value="1"/>
</dbReference>
<keyword evidence="6" id="KW-1133">Transmembrane helix</keyword>
<keyword evidence="6" id="KW-0812">Transmembrane</keyword>
<accession>A0ABQ5NLA3</accession>
<dbReference type="InterPro" id="IPR005151">
    <property type="entry name" value="Tail-specific_protease"/>
</dbReference>
<name>A0ABQ5NLA3_9BACI</name>
<dbReference type="PANTHER" id="PTHR32060:SF30">
    <property type="entry name" value="CARBOXY-TERMINAL PROCESSING PROTEASE CTPA"/>
    <property type="match status" value="1"/>
</dbReference>
<dbReference type="InterPro" id="IPR055210">
    <property type="entry name" value="CtpA/B_N"/>
</dbReference>
<dbReference type="SUPFAM" id="SSF47090">
    <property type="entry name" value="PGBD-like"/>
    <property type="match status" value="1"/>
</dbReference>
<feature type="transmembrane region" description="Helical" evidence="6">
    <location>
        <begin position="40"/>
        <end position="61"/>
    </location>
</feature>
<keyword evidence="9" id="KW-1185">Reference proteome</keyword>
<dbReference type="InterPro" id="IPR029045">
    <property type="entry name" value="ClpP/crotonase-like_dom_sf"/>
</dbReference>
<evidence type="ECO:0000256" key="3">
    <source>
        <dbReference type="ARBA" id="ARBA00022801"/>
    </source>
</evidence>
<dbReference type="PROSITE" id="PS50106">
    <property type="entry name" value="PDZ"/>
    <property type="match status" value="1"/>
</dbReference>
<evidence type="ECO:0000313" key="9">
    <source>
        <dbReference type="Proteomes" id="UP001065593"/>
    </source>
</evidence>
<keyword evidence="2 5" id="KW-0645">Protease</keyword>
<proteinExistence type="inferred from homology"/>
<evidence type="ECO:0000313" key="8">
    <source>
        <dbReference type="EMBL" id="GLC89143.1"/>
    </source>
</evidence>
<dbReference type="CDD" id="cd06782">
    <property type="entry name" value="cpPDZ_CPP-like"/>
    <property type="match status" value="1"/>
</dbReference>
<dbReference type="Proteomes" id="UP001065593">
    <property type="component" value="Unassembled WGS sequence"/>
</dbReference>
<comment type="caution">
    <text evidence="8">The sequence shown here is derived from an EMBL/GenBank/DDBJ whole genome shotgun (WGS) entry which is preliminary data.</text>
</comment>
<evidence type="ECO:0000256" key="2">
    <source>
        <dbReference type="ARBA" id="ARBA00022670"/>
    </source>
</evidence>
<evidence type="ECO:0000256" key="6">
    <source>
        <dbReference type="SAM" id="Phobius"/>
    </source>
</evidence>
<dbReference type="InterPro" id="IPR036365">
    <property type="entry name" value="PGBD-like_sf"/>
</dbReference>
<dbReference type="Pfam" id="PF22694">
    <property type="entry name" value="CtpB_N-like"/>
    <property type="match status" value="1"/>
</dbReference>
<dbReference type="Gene3D" id="3.30.750.44">
    <property type="match status" value="1"/>
</dbReference>
<keyword evidence="3 5" id="KW-0378">Hydrolase</keyword>
<dbReference type="Pfam" id="PF01471">
    <property type="entry name" value="PG_binding_1"/>
    <property type="match status" value="1"/>
</dbReference>
<comment type="similarity">
    <text evidence="1 5">Belongs to the peptidase S41A family.</text>
</comment>
<evidence type="ECO:0000256" key="5">
    <source>
        <dbReference type="RuleBase" id="RU004404"/>
    </source>
</evidence>
<sequence>MRVVTIKMDEQKKDEMEQQEQAKADVKLAGRFIQMKPFKFIMLMFLTILITAALTIFALTFGEEKIVEVKIPVERSEFTKLYDAFDLLKKEYYQDIDDEQVINGAINGMFDALGDPYSDYMAKEEAEQFNSSLSSSFQGIGAEVQERNGFITVVSPIKNSPAEKAGILPQDIILTVDGKSIQGFSATEAVALIRGEKGTAVKLTIKRDGHTEPITLTIIRDDIPVETVYGHMLEGNIAHIQITSFSENTAEEFTKMMSTYEEQGMKGIILDLRQDPGGYLKAAEGIADLFVPEGKPIVQVQNKDGEPQVVNATSGKKYQLPITVLVDGGSASASEILAAALKESVGAKIVGETSFGKGTVQNVASLKDGSNLKFTMAKWLTPNGNWIHEKGIAPDVKVAYPSYASLPYLNPSLEMKEGMQSDSIKAAEQMLEALGYEPGKADGQFDNYTTRAVKKLQEEKKLEETGVLTGDTTYALMDALRVKIKQDDPQLGKAKELVTASITEQTEDTNN</sequence>
<dbReference type="Gene3D" id="2.30.42.10">
    <property type="match status" value="1"/>
</dbReference>
<dbReference type="InterPro" id="IPR004447">
    <property type="entry name" value="Peptidase_S41A"/>
</dbReference>
<evidence type="ECO:0000256" key="1">
    <source>
        <dbReference type="ARBA" id="ARBA00009179"/>
    </source>
</evidence>
<evidence type="ECO:0000259" key="7">
    <source>
        <dbReference type="PROSITE" id="PS50106"/>
    </source>
</evidence>
<dbReference type="EMBL" id="BRZA01000002">
    <property type="protein sequence ID" value="GLC89143.1"/>
    <property type="molecule type" value="Genomic_DNA"/>
</dbReference>
<dbReference type="Gene3D" id="3.90.226.10">
    <property type="entry name" value="2-enoyl-CoA Hydratase, Chain A, domain 1"/>
    <property type="match status" value="1"/>
</dbReference>
<dbReference type="SMART" id="SM00245">
    <property type="entry name" value="TSPc"/>
    <property type="match status" value="1"/>
</dbReference>
<dbReference type="InterPro" id="IPR002477">
    <property type="entry name" value="Peptidoglycan-bd-like"/>
</dbReference>
<dbReference type="Gene3D" id="1.10.101.10">
    <property type="entry name" value="PGBD-like superfamily/PGBD"/>
    <property type="match status" value="1"/>
</dbReference>
<dbReference type="Pfam" id="PF13180">
    <property type="entry name" value="PDZ_2"/>
    <property type="match status" value="1"/>
</dbReference>
<reference evidence="8" key="1">
    <citation type="submission" date="2022-08" db="EMBL/GenBank/DDBJ databases">
        <title>Draft genome sequence of Lysinibacillus sp. strain KH24.</title>
        <authorList>
            <person name="Kanbe H."/>
            <person name="Itoh H."/>
        </authorList>
    </citation>
    <scope>NUCLEOTIDE SEQUENCE</scope>
    <source>
        <strain evidence="8">KH24</strain>
    </source>
</reference>
<dbReference type="Pfam" id="PF03572">
    <property type="entry name" value="Peptidase_S41"/>
    <property type="match status" value="1"/>
</dbReference>
<feature type="domain" description="PDZ" evidence="7">
    <location>
        <begin position="130"/>
        <end position="194"/>
    </location>
</feature>
<dbReference type="InterPro" id="IPR036034">
    <property type="entry name" value="PDZ_sf"/>
</dbReference>
<protein>
    <submittedName>
        <fullName evidence="8">Peptidase S41</fullName>
    </submittedName>
</protein>
<evidence type="ECO:0000256" key="4">
    <source>
        <dbReference type="ARBA" id="ARBA00022825"/>
    </source>
</evidence>
<organism evidence="8 9">
    <name type="scientific">Lysinibacillus piscis</name>
    <dbReference type="NCBI Taxonomy" id="2518931"/>
    <lineage>
        <taxon>Bacteria</taxon>
        <taxon>Bacillati</taxon>
        <taxon>Bacillota</taxon>
        <taxon>Bacilli</taxon>
        <taxon>Bacillales</taxon>
        <taxon>Bacillaceae</taxon>
        <taxon>Lysinibacillus</taxon>
    </lineage>
</organism>
<dbReference type="InterPro" id="IPR036366">
    <property type="entry name" value="PGBDSf"/>
</dbReference>
<dbReference type="SUPFAM" id="SSF52096">
    <property type="entry name" value="ClpP/crotonase"/>
    <property type="match status" value="1"/>
</dbReference>
<keyword evidence="6" id="KW-0472">Membrane</keyword>
<dbReference type="PANTHER" id="PTHR32060">
    <property type="entry name" value="TAIL-SPECIFIC PROTEASE"/>
    <property type="match status" value="1"/>
</dbReference>